<dbReference type="Pfam" id="PF07279">
    <property type="entry name" value="DUF1442"/>
    <property type="match status" value="1"/>
</dbReference>
<dbReference type="PANTHER" id="PTHR33593">
    <property type="entry name" value="DUF1442 FAMILY PROTEIN"/>
    <property type="match status" value="1"/>
</dbReference>
<dbReference type="PANTHER" id="PTHR33593:SF16">
    <property type="entry name" value="OS08G0110600 PROTEIN"/>
    <property type="match status" value="1"/>
</dbReference>
<dbReference type="RefSeq" id="XP_021856909.2">
    <property type="nucleotide sequence ID" value="XM_022001217.2"/>
</dbReference>
<dbReference type="AlphaFoldDB" id="A0A9R0IZ35"/>
<dbReference type="Gene3D" id="3.40.50.150">
    <property type="entry name" value="Vaccinia Virus protein VP39"/>
    <property type="match status" value="1"/>
</dbReference>
<gene>
    <name evidence="2" type="primary">LOC110796184</name>
</gene>
<reference evidence="2" key="2">
    <citation type="submission" date="2025-08" db="UniProtKB">
        <authorList>
            <consortium name="RefSeq"/>
        </authorList>
    </citation>
    <scope>IDENTIFICATION</scope>
    <source>
        <tissue evidence="2">Leaf</tissue>
    </source>
</reference>
<sequence length="231" mass="25443">MEMEWSSQDAMKAFLQTLHLCKVNNMHDEEQKYGINGSKVIEPQGTELLSALAAGNKAKTIIDITTSKKQGITPLTLALSVAAKQTGGKLICIRPSLNGVINNGVNYEVANDVTELRVGDPCEQLMNDIRNVDFAVIDCRDFDTCRLRVLSEKLHLNPKGAIIVANNVLHREQGVALVDQILKGKKGGIESSVRTLPLGGSSAGFQLIIKIKSKCQKIKRKHRRFFVTFDD</sequence>
<evidence type="ECO:0000313" key="1">
    <source>
        <dbReference type="Proteomes" id="UP000813463"/>
    </source>
</evidence>
<proteinExistence type="predicted"/>
<dbReference type="Proteomes" id="UP000813463">
    <property type="component" value="Chromosome 2"/>
</dbReference>
<organism evidence="1 2">
    <name type="scientific">Spinacia oleracea</name>
    <name type="common">Spinach</name>
    <dbReference type="NCBI Taxonomy" id="3562"/>
    <lineage>
        <taxon>Eukaryota</taxon>
        <taxon>Viridiplantae</taxon>
        <taxon>Streptophyta</taxon>
        <taxon>Embryophyta</taxon>
        <taxon>Tracheophyta</taxon>
        <taxon>Spermatophyta</taxon>
        <taxon>Magnoliopsida</taxon>
        <taxon>eudicotyledons</taxon>
        <taxon>Gunneridae</taxon>
        <taxon>Pentapetalae</taxon>
        <taxon>Caryophyllales</taxon>
        <taxon>Chenopodiaceae</taxon>
        <taxon>Chenopodioideae</taxon>
        <taxon>Anserineae</taxon>
        <taxon>Spinacia</taxon>
    </lineage>
</organism>
<protein>
    <submittedName>
        <fullName evidence="2">Uncharacterized protein</fullName>
    </submittedName>
</protein>
<reference evidence="1" key="1">
    <citation type="journal article" date="2021" name="Nat. Commun.">
        <title>Genomic analyses provide insights into spinach domestication and the genetic basis of agronomic traits.</title>
        <authorList>
            <person name="Cai X."/>
            <person name="Sun X."/>
            <person name="Xu C."/>
            <person name="Sun H."/>
            <person name="Wang X."/>
            <person name="Ge C."/>
            <person name="Zhang Z."/>
            <person name="Wang Q."/>
            <person name="Fei Z."/>
            <person name="Jiao C."/>
            <person name="Wang Q."/>
        </authorList>
    </citation>
    <scope>NUCLEOTIDE SEQUENCE [LARGE SCALE GENOMIC DNA]</scope>
    <source>
        <strain evidence="1">cv. Varoflay</strain>
    </source>
</reference>
<evidence type="ECO:0000313" key="2">
    <source>
        <dbReference type="RefSeq" id="XP_021856909.2"/>
    </source>
</evidence>
<name>A0A9R0IZ35_SPIOL</name>
<dbReference type="InterPro" id="IPR009902">
    <property type="entry name" value="DUF1442"/>
</dbReference>
<accession>A0A9R0IZ35</accession>
<dbReference type="GeneID" id="110796184"/>
<keyword evidence="1" id="KW-1185">Reference proteome</keyword>
<dbReference type="InterPro" id="IPR029063">
    <property type="entry name" value="SAM-dependent_MTases_sf"/>
</dbReference>
<dbReference type="KEGG" id="soe:110796184"/>